<name>A0A5C2S1X7_9APHY</name>
<dbReference type="EMBL" id="ML122281">
    <property type="protein sequence ID" value="RPD57417.1"/>
    <property type="molecule type" value="Genomic_DNA"/>
</dbReference>
<dbReference type="OrthoDB" id="2755170at2759"/>
<reference evidence="2" key="1">
    <citation type="journal article" date="2018" name="Genome Biol. Evol.">
        <title>Genomics and development of Lentinus tigrinus, a white-rot wood-decaying mushroom with dimorphic fruiting bodies.</title>
        <authorList>
            <person name="Wu B."/>
            <person name="Xu Z."/>
            <person name="Knudson A."/>
            <person name="Carlson A."/>
            <person name="Chen N."/>
            <person name="Kovaka S."/>
            <person name="LaButti K."/>
            <person name="Lipzen A."/>
            <person name="Pennachio C."/>
            <person name="Riley R."/>
            <person name="Schakwitz W."/>
            <person name="Umezawa K."/>
            <person name="Ohm R.A."/>
            <person name="Grigoriev I.V."/>
            <person name="Nagy L.G."/>
            <person name="Gibbons J."/>
            <person name="Hibbett D."/>
        </authorList>
    </citation>
    <scope>NUCLEOTIDE SEQUENCE [LARGE SCALE GENOMIC DNA]</scope>
    <source>
        <strain evidence="2">ALCF2SS1-6</strain>
    </source>
</reference>
<dbReference type="InterPro" id="IPR012337">
    <property type="entry name" value="RNaseH-like_sf"/>
</dbReference>
<dbReference type="Gene3D" id="3.30.420.10">
    <property type="entry name" value="Ribonuclease H-like superfamily/Ribonuclease H"/>
    <property type="match status" value="1"/>
</dbReference>
<dbReference type="GO" id="GO:0003676">
    <property type="term" value="F:nucleic acid binding"/>
    <property type="evidence" value="ECO:0007669"/>
    <property type="project" value="InterPro"/>
</dbReference>
<feature type="non-terminal residue" evidence="2">
    <location>
        <position position="247"/>
    </location>
</feature>
<dbReference type="AlphaFoldDB" id="A0A5C2S1X7"/>
<protein>
    <recommendedName>
        <fullName evidence="1">RNase H type-1 domain-containing protein</fullName>
    </recommendedName>
</protein>
<evidence type="ECO:0000259" key="1">
    <source>
        <dbReference type="PROSITE" id="PS50879"/>
    </source>
</evidence>
<dbReference type="STRING" id="1328759.A0A5C2S1X7"/>
<sequence>MNAFELRTCEKYNLRPEGIAFSRDIVRSMPMWFHREIDEPKARKLARVSKVVTCLREKHLLRTVGDFENFVSNFNAPGHLERASCKCGGCGWAKQSAGCTHPDACAKRARAFLDLLPPKWDPRGLHPADYEERDHQILEAARTNLGDDLILFDRRVTVKGTVADAYRVFTEGEVCNDLPDVRIELSDIEAVTVATDGSCLNNGQADAKAGAGVFFGIDHPRNRSVRLSPYLAQSNQTGEAVATLLAT</sequence>
<organism evidence="2 3">
    <name type="scientific">Lentinus tigrinus ALCF2SS1-6</name>
    <dbReference type="NCBI Taxonomy" id="1328759"/>
    <lineage>
        <taxon>Eukaryota</taxon>
        <taxon>Fungi</taxon>
        <taxon>Dikarya</taxon>
        <taxon>Basidiomycota</taxon>
        <taxon>Agaricomycotina</taxon>
        <taxon>Agaricomycetes</taxon>
        <taxon>Polyporales</taxon>
        <taxon>Polyporaceae</taxon>
        <taxon>Lentinus</taxon>
    </lineage>
</organism>
<dbReference type="InterPro" id="IPR002156">
    <property type="entry name" value="RNaseH_domain"/>
</dbReference>
<feature type="domain" description="RNase H type-1" evidence="1">
    <location>
        <begin position="187"/>
        <end position="247"/>
    </location>
</feature>
<dbReference type="Proteomes" id="UP000313359">
    <property type="component" value="Unassembled WGS sequence"/>
</dbReference>
<dbReference type="GO" id="GO:0004523">
    <property type="term" value="F:RNA-DNA hybrid ribonuclease activity"/>
    <property type="evidence" value="ECO:0007669"/>
    <property type="project" value="InterPro"/>
</dbReference>
<dbReference type="InterPro" id="IPR036397">
    <property type="entry name" value="RNaseH_sf"/>
</dbReference>
<evidence type="ECO:0000313" key="3">
    <source>
        <dbReference type="Proteomes" id="UP000313359"/>
    </source>
</evidence>
<dbReference type="SUPFAM" id="SSF53098">
    <property type="entry name" value="Ribonuclease H-like"/>
    <property type="match status" value="1"/>
</dbReference>
<gene>
    <name evidence="2" type="ORF">L227DRAFT_506907</name>
</gene>
<proteinExistence type="predicted"/>
<accession>A0A5C2S1X7</accession>
<dbReference type="PROSITE" id="PS50879">
    <property type="entry name" value="RNASE_H_1"/>
    <property type="match status" value="1"/>
</dbReference>
<evidence type="ECO:0000313" key="2">
    <source>
        <dbReference type="EMBL" id="RPD57417.1"/>
    </source>
</evidence>
<keyword evidence="3" id="KW-1185">Reference proteome</keyword>